<comment type="caution">
    <text evidence="3">The sequence shown here is derived from an EMBL/GenBank/DDBJ whole genome shotgun (WGS) entry which is preliminary data.</text>
</comment>
<sequence>MECSLKRPQRRGHIASQCPNKRTMILKDDGKIVSESSQDKYLLMVRRLMSAFIKDDSQRENIFHSHGKREVAVSMLPVLVKLTLVEYKDEILCNVVPMEATHILLGRTWQFDRKVTHDGVTNTFSFKHKGKKVTLKPLSLLEVPEDQIKMKQKRDEEKIEKLEKIQKEIKIKNEKSKEVKKEKNEIMQVNRKVVKKVLLNNNKSLLLWLTNMCLFFRGCLTSLRVFFKRFQKDCHLFEESNIKLILYPILYCIIDLNIERIPRNPKRLKNK</sequence>
<protein>
    <submittedName>
        <fullName evidence="3">Uncharacterized protein</fullName>
    </submittedName>
</protein>
<keyword evidence="2" id="KW-0472">Membrane</keyword>
<feature type="transmembrane region" description="Helical" evidence="2">
    <location>
        <begin position="205"/>
        <end position="227"/>
    </location>
</feature>
<dbReference type="Proteomes" id="UP000257109">
    <property type="component" value="Unassembled WGS sequence"/>
</dbReference>
<keyword evidence="1" id="KW-0175">Coiled coil</keyword>
<proteinExistence type="predicted"/>
<dbReference type="OrthoDB" id="1747743at2759"/>
<keyword evidence="2" id="KW-0812">Transmembrane</keyword>
<organism evidence="3 4">
    <name type="scientific">Mucuna pruriens</name>
    <name type="common">Velvet bean</name>
    <name type="synonym">Dolichos pruriens</name>
    <dbReference type="NCBI Taxonomy" id="157652"/>
    <lineage>
        <taxon>Eukaryota</taxon>
        <taxon>Viridiplantae</taxon>
        <taxon>Streptophyta</taxon>
        <taxon>Embryophyta</taxon>
        <taxon>Tracheophyta</taxon>
        <taxon>Spermatophyta</taxon>
        <taxon>Magnoliopsida</taxon>
        <taxon>eudicotyledons</taxon>
        <taxon>Gunneridae</taxon>
        <taxon>Pentapetalae</taxon>
        <taxon>rosids</taxon>
        <taxon>fabids</taxon>
        <taxon>Fabales</taxon>
        <taxon>Fabaceae</taxon>
        <taxon>Papilionoideae</taxon>
        <taxon>50 kb inversion clade</taxon>
        <taxon>NPAAA clade</taxon>
        <taxon>indigoferoid/millettioid clade</taxon>
        <taxon>Phaseoleae</taxon>
        <taxon>Mucuna</taxon>
    </lineage>
</organism>
<keyword evidence="4" id="KW-1185">Reference proteome</keyword>
<name>A0A371HMA0_MUCPR</name>
<accession>A0A371HMA0</accession>
<dbReference type="PANTHER" id="PTHR35046:SF9">
    <property type="entry name" value="RNA-DIRECTED DNA POLYMERASE"/>
    <property type="match status" value="1"/>
</dbReference>
<reference evidence="3" key="1">
    <citation type="submission" date="2018-05" db="EMBL/GenBank/DDBJ databases">
        <title>Draft genome of Mucuna pruriens seed.</title>
        <authorList>
            <person name="Nnadi N.E."/>
            <person name="Vos R."/>
            <person name="Hasami M.H."/>
            <person name="Devisetty U.K."/>
            <person name="Aguiy J.C."/>
        </authorList>
    </citation>
    <scope>NUCLEOTIDE SEQUENCE [LARGE SCALE GENOMIC DNA]</scope>
    <source>
        <strain evidence="3">JCA_2017</strain>
    </source>
</reference>
<evidence type="ECO:0000313" key="4">
    <source>
        <dbReference type="Proteomes" id="UP000257109"/>
    </source>
</evidence>
<keyword evidence="2" id="KW-1133">Transmembrane helix</keyword>
<dbReference type="AlphaFoldDB" id="A0A371HMA0"/>
<feature type="non-terminal residue" evidence="3">
    <location>
        <position position="1"/>
    </location>
</feature>
<feature type="coiled-coil region" evidence="1">
    <location>
        <begin position="148"/>
        <end position="192"/>
    </location>
</feature>
<evidence type="ECO:0000313" key="3">
    <source>
        <dbReference type="EMBL" id="RDY03909.1"/>
    </source>
</evidence>
<dbReference type="EMBL" id="QJKJ01002184">
    <property type="protein sequence ID" value="RDY03909.1"/>
    <property type="molecule type" value="Genomic_DNA"/>
</dbReference>
<dbReference type="PANTHER" id="PTHR35046">
    <property type="entry name" value="ZINC KNUCKLE (CCHC-TYPE) FAMILY PROTEIN"/>
    <property type="match status" value="1"/>
</dbReference>
<evidence type="ECO:0000256" key="1">
    <source>
        <dbReference type="SAM" id="Coils"/>
    </source>
</evidence>
<gene>
    <name evidence="3" type="ORF">CR513_12443</name>
</gene>
<evidence type="ECO:0000256" key="2">
    <source>
        <dbReference type="SAM" id="Phobius"/>
    </source>
</evidence>